<accession>A0A1W0E3J4</accession>
<protein>
    <submittedName>
        <fullName evidence="7">CPA1 plasma membrane transporter</fullName>
    </submittedName>
</protein>
<feature type="transmembrane region" description="Helical" evidence="5">
    <location>
        <begin position="29"/>
        <end position="49"/>
    </location>
</feature>
<feature type="transmembrane region" description="Helical" evidence="5">
    <location>
        <begin position="253"/>
        <end position="272"/>
    </location>
</feature>
<sequence>MEDIIKLICSSSLFILVYSMIAKYVKNKFHIPDPFVTLIFGILIGHHFLNILNTHYIYSKVIVLNFSKIVLCLQTMAISLKIRKAYLTENFKMLFNLIILAGIVKCMFVFILIYCFTYFEGATSWALAASLTPTDPILSSSIISGRFARINVSERLRDILVVESGINDGIGILLLNISLLILVKTDKVDKVMSQKHFFKKLFTSKLFEAVKEFLIDTFILKIFVSAIIGAVLGKITKIFSKKCYKAQLLSSEILLIHSFALTFLDMAIMTMIDGSELICIFFSGIFLNEDGWYTSEINNKISDVIENSFFMALFVFLGSRIDFNRFNSRMFVIIFTVIFLRIFVVLLLYKPLLRKQIRNYKEALFIGFFGPIGVGAIYYSLLYDIKIDALTVDYAMCSVFVSVILHGLAVPVYCASRKIMLKIREAQF</sequence>
<organism evidence="7 8">
    <name type="scientific">Ecytonucleospora hepatopenaei</name>
    <dbReference type="NCBI Taxonomy" id="646526"/>
    <lineage>
        <taxon>Eukaryota</taxon>
        <taxon>Fungi</taxon>
        <taxon>Fungi incertae sedis</taxon>
        <taxon>Microsporidia</taxon>
        <taxon>Enterocytozoonidae</taxon>
        <taxon>Ecytonucleospora</taxon>
    </lineage>
</organism>
<name>A0A1W0E3J4_9MICR</name>
<comment type="subcellular location">
    <subcellularLocation>
        <location evidence="1">Membrane</location>
        <topology evidence="1">Multi-pass membrane protein</topology>
    </subcellularLocation>
</comment>
<feature type="transmembrane region" description="Helical" evidence="5">
    <location>
        <begin position="160"/>
        <end position="183"/>
    </location>
</feature>
<evidence type="ECO:0000256" key="2">
    <source>
        <dbReference type="ARBA" id="ARBA00022692"/>
    </source>
</evidence>
<evidence type="ECO:0000313" key="8">
    <source>
        <dbReference type="Proteomes" id="UP000192758"/>
    </source>
</evidence>
<dbReference type="OrthoDB" id="2190219at2759"/>
<feature type="transmembrane region" description="Helical" evidence="5">
    <location>
        <begin position="363"/>
        <end position="381"/>
    </location>
</feature>
<reference evidence="7 8" key="1">
    <citation type="journal article" date="2017" name="Environ. Microbiol.">
        <title>Decay of the glycolytic pathway and adaptation to intranuclear parasitism within Enterocytozoonidae microsporidia.</title>
        <authorList>
            <person name="Wiredu Boakye D."/>
            <person name="Jaroenlak P."/>
            <person name="Prachumwat A."/>
            <person name="Williams T.A."/>
            <person name="Bateman K.S."/>
            <person name="Itsathitphaisarn O."/>
            <person name="Sritunyalucksana K."/>
            <person name="Paszkiewicz K.H."/>
            <person name="Moore K.A."/>
            <person name="Stentiford G.D."/>
            <person name="Williams B.A."/>
        </authorList>
    </citation>
    <scope>NUCLEOTIDE SEQUENCE [LARGE SCALE GENOMIC DNA]</scope>
    <source>
        <strain evidence="7 8">TH1</strain>
    </source>
</reference>
<dbReference type="Proteomes" id="UP000192758">
    <property type="component" value="Unassembled WGS sequence"/>
</dbReference>
<keyword evidence="4 5" id="KW-0472">Membrane</keyword>
<dbReference type="Pfam" id="PF00999">
    <property type="entry name" value="Na_H_Exchanger"/>
    <property type="match status" value="1"/>
</dbReference>
<dbReference type="GO" id="GO:0015385">
    <property type="term" value="F:sodium:proton antiporter activity"/>
    <property type="evidence" value="ECO:0007669"/>
    <property type="project" value="InterPro"/>
</dbReference>
<feature type="transmembrane region" description="Helical" evidence="5">
    <location>
        <begin position="393"/>
        <end position="414"/>
    </location>
</feature>
<dbReference type="InterPro" id="IPR004712">
    <property type="entry name" value="Na+/H+_antiporter_fungi"/>
</dbReference>
<feature type="domain" description="Cation/H+ exchanger transmembrane" evidence="6">
    <location>
        <begin position="19"/>
        <end position="412"/>
    </location>
</feature>
<dbReference type="GO" id="GO:0005886">
    <property type="term" value="C:plasma membrane"/>
    <property type="evidence" value="ECO:0007669"/>
    <property type="project" value="InterPro"/>
</dbReference>
<comment type="caution">
    <text evidence="7">The sequence shown here is derived from an EMBL/GenBank/DDBJ whole genome shotgun (WGS) entry which is preliminary data.</text>
</comment>
<proteinExistence type="predicted"/>
<dbReference type="GO" id="GO:0036376">
    <property type="term" value="P:sodium ion export across plasma membrane"/>
    <property type="evidence" value="ECO:0007669"/>
    <property type="project" value="InterPro"/>
</dbReference>
<dbReference type="PANTHER" id="PTHR31382">
    <property type="entry name" value="NA(+)/H(+) ANTIPORTER"/>
    <property type="match status" value="1"/>
</dbReference>
<dbReference type="GO" id="GO:0042391">
    <property type="term" value="P:regulation of membrane potential"/>
    <property type="evidence" value="ECO:0007669"/>
    <property type="project" value="InterPro"/>
</dbReference>
<evidence type="ECO:0000256" key="4">
    <source>
        <dbReference type="ARBA" id="ARBA00023136"/>
    </source>
</evidence>
<feature type="transmembrane region" description="Helical" evidence="5">
    <location>
        <begin position="330"/>
        <end position="351"/>
    </location>
</feature>
<evidence type="ECO:0000256" key="5">
    <source>
        <dbReference type="SAM" id="Phobius"/>
    </source>
</evidence>
<keyword evidence="2 5" id="KW-0812">Transmembrane</keyword>
<evidence type="ECO:0000313" key="7">
    <source>
        <dbReference type="EMBL" id="OQS53779.1"/>
    </source>
</evidence>
<evidence type="ECO:0000256" key="3">
    <source>
        <dbReference type="ARBA" id="ARBA00022989"/>
    </source>
</evidence>
<feature type="transmembrane region" description="Helical" evidence="5">
    <location>
        <begin position="213"/>
        <end position="232"/>
    </location>
</feature>
<dbReference type="VEuPathDB" id="MicrosporidiaDB:EHP00_1237"/>
<feature type="transmembrane region" description="Helical" evidence="5">
    <location>
        <begin position="94"/>
        <end position="119"/>
    </location>
</feature>
<dbReference type="EMBL" id="MNPJ01000025">
    <property type="protein sequence ID" value="OQS53779.1"/>
    <property type="molecule type" value="Genomic_DNA"/>
</dbReference>
<dbReference type="AlphaFoldDB" id="A0A1W0E3J4"/>
<gene>
    <name evidence="7" type="ORF">EHP00_1237</name>
</gene>
<dbReference type="STRING" id="646526.A0A1W0E3J4"/>
<dbReference type="InterPro" id="IPR006153">
    <property type="entry name" value="Cation/H_exchanger_TM"/>
</dbReference>
<dbReference type="PANTHER" id="PTHR31382:SF1">
    <property type="entry name" value="SODIUM ION_PROTON EXCHANGER (EUROFUNG)"/>
    <property type="match status" value="1"/>
</dbReference>
<keyword evidence="8" id="KW-1185">Reference proteome</keyword>
<evidence type="ECO:0000256" key="1">
    <source>
        <dbReference type="ARBA" id="ARBA00004141"/>
    </source>
</evidence>
<dbReference type="InterPro" id="IPR038770">
    <property type="entry name" value="Na+/solute_symporter_sf"/>
</dbReference>
<dbReference type="Gene3D" id="1.20.1530.20">
    <property type="match status" value="1"/>
</dbReference>
<evidence type="ECO:0000259" key="6">
    <source>
        <dbReference type="Pfam" id="PF00999"/>
    </source>
</evidence>
<keyword evidence="3 5" id="KW-1133">Transmembrane helix</keyword>
<dbReference type="GO" id="GO:0120029">
    <property type="term" value="P:proton export across plasma membrane"/>
    <property type="evidence" value="ECO:0007669"/>
    <property type="project" value="InterPro"/>
</dbReference>
<feature type="transmembrane region" description="Helical" evidence="5">
    <location>
        <begin position="61"/>
        <end position="82"/>
    </location>
</feature>